<accession>A0A7V2AWA2</accession>
<sequence>MAVQTHGEPAEENFGRWYDDFKDMVSHGMIKCVNADANAWSIPLWWMQLQAGRHAVKGAERSGGPPEFVIMVTDEDGKLLDTSRCRLYIRGFRSYESVCEDFPPIRWP</sequence>
<dbReference type="EMBL" id="DSEC01000595">
    <property type="protein sequence ID" value="HER44430.1"/>
    <property type="molecule type" value="Genomic_DNA"/>
</dbReference>
<proteinExistence type="predicted"/>
<comment type="caution">
    <text evidence="1">The sequence shown here is derived from an EMBL/GenBank/DDBJ whole genome shotgun (WGS) entry which is preliminary data.</text>
</comment>
<gene>
    <name evidence="1" type="ORF">ENO08_08225</name>
</gene>
<dbReference type="AlphaFoldDB" id="A0A7V2AWA2"/>
<reference evidence="1" key="1">
    <citation type="journal article" date="2020" name="mSystems">
        <title>Genome- and Community-Level Interaction Insights into Carbon Utilization and Element Cycling Functions of Hydrothermarchaeota in Hydrothermal Sediment.</title>
        <authorList>
            <person name="Zhou Z."/>
            <person name="Liu Y."/>
            <person name="Xu W."/>
            <person name="Pan J."/>
            <person name="Luo Z.H."/>
            <person name="Li M."/>
        </authorList>
    </citation>
    <scope>NUCLEOTIDE SEQUENCE [LARGE SCALE GENOMIC DNA]</scope>
    <source>
        <strain evidence="1">SpSt-1233</strain>
    </source>
</reference>
<name>A0A7V2AWA2_UNCEI</name>
<organism evidence="1">
    <name type="scientific">Eiseniibacteriota bacterium</name>
    <dbReference type="NCBI Taxonomy" id="2212470"/>
    <lineage>
        <taxon>Bacteria</taxon>
        <taxon>Candidatus Eiseniibacteriota</taxon>
    </lineage>
</organism>
<evidence type="ECO:0000313" key="1">
    <source>
        <dbReference type="EMBL" id="HER44430.1"/>
    </source>
</evidence>
<protein>
    <submittedName>
        <fullName evidence="1">Uncharacterized protein</fullName>
    </submittedName>
</protein>
<dbReference type="Proteomes" id="UP000886069">
    <property type="component" value="Unassembled WGS sequence"/>
</dbReference>